<reference evidence="1 2" key="1">
    <citation type="submission" date="2020-08" db="EMBL/GenBank/DDBJ databases">
        <title>Genomic Encyclopedia of Type Strains, Phase IV (KMG-IV): sequencing the most valuable type-strain genomes for metagenomic binning, comparative biology and taxonomic classification.</title>
        <authorList>
            <person name="Goeker M."/>
        </authorList>
    </citation>
    <scope>NUCLEOTIDE SEQUENCE [LARGE SCALE GENOMIC DNA]</scope>
    <source>
        <strain evidence="1 2">DSM 29854</strain>
    </source>
</reference>
<dbReference type="RefSeq" id="WP_153042746.1">
    <property type="nucleotide sequence ID" value="NZ_JACJIQ010000019.1"/>
</dbReference>
<dbReference type="EMBL" id="JACJIQ010000019">
    <property type="protein sequence ID" value="MBA9079173.1"/>
    <property type="molecule type" value="Genomic_DNA"/>
</dbReference>
<evidence type="ECO:0000313" key="1">
    <source>
        <dbReference type="EMBL" id="MBA9079173.1"/>
    </source>
</evidence>
<organism evidence="1 2">
    <name type="scientific">Rufibacter quisquiliarum</name>
    <dbReference type="NCBI Taxonomy" id="1549639"/>
    <lineage>
        <taxon>Bacteria</taxon>
        <taxon>Pseudomonadati</taxon>
        <taxon>Bacteroidota</taxon>
        <taxon>Cytophagia</taxon>
        <taxon>Cytophagales</taxon>
        <taxon>Hymenobacteraceae</taxon>
        <taxon>Rufibacter</taxon>
    </lineage>
</organism>
<gene>
    <name evidence="1" type="ORF">FHS90_003908</name>
</gene>
<sequence>MGKIGFMFFAAVGIWVVTAGSGGYQQPVAVWPDFTEAKATVAAASAEVWQTVLLELLPAKLLP</sequence>
<comment type="caution">
    <text evidence="1">The sequence shown here is derived from an EMBL/GenBank/DDBJ whole genome shotgun (WGS) entry which is preliminary data.</text>
</comment>
<evidence type="ECO:0000313" key="2">
    <source>
        <dbReference type="Proteomes" id="UP000563094"/>
    </source>
</evidence>
<name>A0A839GMQ0_9BACT</name>
<keyword evidence="2" id="KW-1185">Reference proteome</keyword>
<protein>
    <submittedName>
        <fullName evidence="1">Uncharacterized protein</fullName>
    </submittedName>
</protein>
<dbReference type="AlphaFoldDB" id="A0A839GMQ0"/>
<dbReference type="Proteomes" id="UP000563094">
    <property type="component" value="Unassembled WGS sequence"/>
</dbReference>
<accession>A0A839GMQ0</accession>
<proteinExistence type="predicted"/>